<dbReference type="NCBIfam" id="TIGR02406">
    <property type="entry name" value="ectoine_EctA"/>
    <property type="match status" value="1"/>
</dbReference>
<evidence type="ECO:0000256" key="8">
    <source>
        <dbReference type="ARBA" id="ARBA00048924"/>
    </source>
</evidence>
<dbReference type="Proteomes" id="UP000540568">
    <property type="component" value="Unassembled WGS sequence"/>
</dbReference>
<evidence type="ECO:0000256" key="7">
    <source>
        <dbReference type="ARBA" id="ARBA00023315"/>
    </source>
</evidence>
<dbReference type="InterPro" id="IPR000182">
    <property type="entry name" value="GNAT_dom"/>
</dbReference>
<dbReference type="CDD" id="cd04301">
    <property type="entry name" value="NAT_SF"/>
    <property type="match status" value="1"/>
</dbReference>
<evidence type="ECO:0000256" key="3">
    <source>
        <dbReference type="ARBA" id="ARBA00010712"/>
    </source>
</evidence>
<evidence type="ECO:0000256" key="5">
    <source>
        <dbReference type="ARBA" id="ARBA00017935"/>
    </source>
</evidence>
<dbReference type="PROSITE" id="PS51186">
    <property type="entry name" value="GNAT"/>
    <property type="match status" value="1"/>
</dbReference>
<organism evidence="11 12">
    <name type="scientific">Promicromonospora sukumoe</name>
    <dbReference type="NCBI Taxonomy" id="88382"/>
    <lineage>
        <taxon>Bacteria</taxon>
        <taxon>Bacillati</taxon>
        <taxon>Actinomycetota</taxon>
        <taxon>Actinomycetes</taxon>
        <taxon>Micrococcales</taxon>
        <taxon>Promicromonosporaceae</taxon>
        <taxon>Promicromonospora</taxon>
    </lineage>
</organism>
<dbReference type="EC" id="2.3.1.178" evidence="4 9"/>
<comment type="similarity">
    <text evidence="3 9">Belongs to the acetyltransferase family. EctA subfamily.</text>
</comment>
<evidence type="ECO:0000313" key="12">
    <source>
        <dbReference type="Proteomes" id="UP000540568"/>
    </source>
</evidence>
<dbReference type="RefSeq" id="WP_182615890.1">
    <property type="nucleotide sequence ID" value="NZ_BAAATF010000006.1"/>
</dbReference>
<feature type="domain" description="N-acetyltransferase" evidence="10">
    <location>
        <begin position="18"/>
        <end position="163"/>
    </location>
</feature>
<dbReference type="EMBL" id="JACGWV010000001">
    <property type="protein sequence ID" value="MBA8808092.1"/>
    <property type="molecule type" value="Genomic_DNA"/>
</dbReference>
<dbReference type="GO" id="GO:0019491">
    <property type="term" value="P:ectoine biosynthetic process"/>
    <property type="evidence" value="ECO:0007669"/>
    <property type="project" value="UniProtKB-UniPathway"/>
</dbReference>
<keyword evidence="7 9" id="KW-0012">Acyltransferase</keyword>
<proteinExistence type="inferred from homology"/>
<dbReference type="Pfam" id="PF00583">
    <property type="entry name" value="Acetyltransf_1"/>
    <property type="match status" value="1"/>
</dbReference>
<keyword evidence="6 9" id="KW-0808">Transferase</keyword>
<protein>
    <recommendedName>
        <fullName evidence="5 9">L-2,4-diaminobutyric acid acetyltransferase</fullName>
        <shortName evidence="9">DABA acetyltransferase</shortName>
        <ecNumber evidence="4 9">2.3.1.178</ecNumber>
    </recommendedName>
</protein>
<evidence type="ECO:0000256" key="4">
    <source>
        <dbReference type="ARBA" id="ARBA00012355"/>
    </source>
</evidence>
<dbReference type="GO" id="GO:0033816">
    <property type="term" value="F:diaminobutyrate acetyltransferase activity"/>
    <property type="evidence" value="ECO:0007669"/>
    <property type="project" value="UniProtKB-EC"/>
</dbReference>
<dbReference type="Gene3D" id="3.40.630.30">
    <property type="match status" value="1"/>
</dbReference>
<evidence type="ECO:0000259" key="10">
    <source>
        <dbReference type="PROSITE" id="PS51186"/>
    </source>
</evidence>
<evidence type="ECO:0000256" key="1">
    <source>
        <dbReference type="ARBA" id="ARBA00003741"/>
    </source>
</evidence>
<comment type="catalytic activity">
    <reaction evidence="8 9">
        <text>L-2,4-diaminobutanoate + acetyl-CoA = (2S)-4-acetamido-2-aminobutanoate + CoA + H(+)</text>
        <dbReference type="Rhea" id="RHEA:16901"/>
        <dbReference type="ChEBI" id="CHEBI:15378"/>
        <dbReference type="ChEBI" id="CHEBI:57287"/>
        <dbReference type="ChEBI" id="CHEBI:57288"/>
        <dbReference type="ChEBI" id="CHEBI:58761"/>
        <dbReference type="ChEBI" id="CHEBI:58929"/>
        <dbReference type="EC" id="2.3.1.178"/>
    </reaction>
</comment>
<name>A0A7W3PE09_9MICO</name>
<evidence type="ECO:0000256" key="9">
    <source>
        <dbReference type="RuleBase" id="RU365045"/>
    </source>
</evidence>
<gene>
    <name evidence="9" type="primary">ectA</name>
    <name evidence="11" type="ORF">FHX71_002034</name>
</gene>
<dbReference type="UniPathway" id="UPA00067">
    <property type="reaction ID" value="UER00122"/>
</dbReference>
<keyword evidence="12" id="KW-1185">Reference proteome</keyword>
<dbReference type="SUPFAM" id="SSF55729">
    <property type="entry name" value="Acyl-CoA N-acyltransferases (Nat)"/>
    <property type="match status" value="1"/>
</dbReference>
<reference evidence="11 12" key="1">
    <citation type="submission" date="2020-07" db="EMBL/GenBank/DDBJ databases">
        <title>Sequencing the genomes of 1000 actinobacteria strains.</title>
        <authorList>
            <person name="Klenk H.-P."/>
        </authorList>
    </citation>
    <scope>NUCLEOTIDE SEQUENCE [LARGE SCALE GENOMIC DNA]</scope>
    <source>
        <strain evidence="11 12">DSM 44121</strain>
    </source>
</reference>
<comment type="function">
    <text evidence="1 9">Catalyzes the acetylation of L-2,4-diaminobutyrate (DABA) to gamma-N-acetyl-alpha,gamma-diaminobutyric acid (ADABA) with acetyl coenzyme A.</text>
</comment>
<evidence type="ECO:0000256" key="6">
    <source>
        <dbReference type="ARBA" id="ARBA00022679"/>
    </source>
</evidence>
<dbReference type="InterPro" id="IPR016181">
    <property type="entry name" value="Acyl_CoA_acyltransferase"/>
</dbReference>
<evidence type="ECO:0000313" key="11">
    <source>
        <dbReference type="EMBL" id="MBA8808092.1"/>
    </source>
</evidence>
<sequence>MQNLEEELKHIHPTETTVALREPTVDDGAAMWRLARDSKTLDLNSSYAYLLWARDFARTSVVVTVDGEPAGFVTGYVRPDEPTTLMVWQVAVDHAYRGQRLASRMLAHLAGQHPDCTHVETTITSDNTASIALFMSFASAQGAPVDVRTVFPTEAFPDGHDAELVFRIGPLS</sequence>
<accession>A0A7W3PE09</accession>
<dbReference type="InterPro" id="IPR012772">
    <property type="entry name" value="Ectoine_EctA"/>
</dbReference>
<evidence type="ECO:0000256" key="2">
    <source>
        <dbReference type="ARBA" id="ARBA00004978"/>
    </source>
</evidence>
<dbReference type="AlphaFoldDB" id="A0A7W3PE09"/>
<comment type="pathway">
    <text evidence="2 9">Amine and polyamine biosynthesis; ectoine biosynthesis; L-ectoine from L-aspartate 4-semialdehyde: step 2/3.</text>
</comment>
<comment type="caution">
    <text evidence="11">The sequence shown here is derived from an EMBL/GenBank/DDBJ whole genome shotgun (WGS) entry which is preliminary data.</text>
</comment>